<name>A0A1B7ZBW0_9FLAO</name>
<keyword evidence="3" id="KW-1185">Reference proteome</keyword>
<evidence type="ECO:0000313" key="2">
    <source>
        <dbReference type="EMBL" id="OBR40404.1"/>
    </source>
</evidence>
<evidence type="ECO:0000313" key="3">
    <source>
        <dbReference type="Proteomes" id="UP000092164"/>
    </source>
</evidence>
<dbReference type="AlphaFoldDB" id="A0A1B7ZBW0"/>
<reference evidence="3" key="1">
    <citation type="submission" date="2016-06" db="EMBL/GenBank/DDBJ databases">
        <authorList>
            <person name="Zhan P."/>
        </authorList>
    </citation>
    <scope>NUCLEOTIDE SEQUENCE [LARGE SCALE GENOMIC DNA]</scope>
    <source>
        <strain evidence="3">T28</strain>
    </source>
</reference>
<gene>
    <name evidence="2" type="ORF">A9200_16120</name>
</gene>
<proteinExistence type="predicted"/>
<organism evidence="2 3">
    <name type="scientific">Maribacter hydrothermalis</name>
    <dbReference type="NCBI Taxonomy" id="1836467"/>
    <lineage>
        <taxon>Bacteria</taxon>
        <taxon>Pseudomonadati</taxon>
        <taxon>Bacteroidota</taxon>
        <taxon>Flavobacteriia</taxon>
        <taxon>Flavobacteriales</taxon>
        <taxon>Flavobacteriaceae</taxon>
        <taxon>Maribacter</taxon>
    </lineage>
</organism>
<sequence>MNKSSKDWTKHELKIYLLLLCAQADSVQTQDELALIKRKTNSDTFAVIHQEFNMDDEDTSIEKIEKSIAKLDFSQMELAELKKEIHELFQMDKKFSAAERYLDKILDNIVY</sequence>
<dbReference type="RefSeq" id="WP_068483957.1">
    <property type="nucleotide sequence ID" value="NZ_CP018760.1"/>
</dbReference>
<evidence type="ECO:0000256" key="1">
    <source>
        <dbReference type="SAM" id="Coils"/>
    </source>
</evidence>
<protein>
    <recommendedName>
        <fullName evidence="4">Tellurite resistance protein TerB</fullName>
    </recommendedName>
</protein>
<dbReference type="STRING" id="1836467.BTR34_00915"/>
<comment type="caution">
    <text evidence="2">The sequence shown here is derived from an EMBL/GenBank/DDBJ whole genome shotgun (WGS) entry which is preliminary data.</text>
</comment>
<dbReference type="EMBL" id="LZFP01000008">
    <property type="protein sequence ID" value="OBR40404.1"/>
    <property type="molecule type" value="Genomic_DNA"/>
</dbReference>
<dbReference type="Proteomes" id="UP000092164">
    <property type="component" value="Unassembled WGS sequence"/>
</dbReference>
<evidence type="ECO:0008006" key="4">
    <source>
        <dbReference type="Google" id="ProtNLM"/>
    </source>
</evidence>
<accession>A0A1B7ZBW0</accession>
<feature type="coiled-coil region" evidence="1">
    <location>
        <begin position="64"/>
        <end position="91"/>
    </location>
</feature>
<keyword evidence="1" id="KW-0175">Coiled coil</keyword>
<dbReference type="OrthoDB" id="9770030at2"/>
<dbReference type="KEGG" id="mart:BTR34_00915"/>